<dbReference type="Proteomes" id="UP000018817">
    <property type="component" value="Unassembled WGS sequence"/>
</dbReference>
<dbReference type="AlphaFoldDB" id="W2PA47"/>
<accession>W2PA47</accession>
<dbReference type="VEuPathDB" id="FungiDB:PPTG_20241"/>
<reference evidence="2 3" key="2">
    <citation type="submission" date="2013-11" db="EMBL/GenBank/DDBJ databases">
        <title>The Genome Sequence of Phytophthora parasitica INRA-310.</title>
        <authorList>
            <consortium name="The Broad Institute Genomics Platform"/>
            <person name="Russ C."/>
            <person name="Tyler B."/>
            <person name="Panabieres F."/>
            <person name="Shan W."/>
            <person name="Tripathy S."/>
            <person name="Grunwald N."/>
            <person name="Machado M."/>
            <person name="Johnson C.S."/>
            <person name="Arredondo F."/>
            <person name="Hong C."/>
            <person name="Coffey M."/>
            <person name="Young S.K."/>
            <person name="Zeng Q."/>
            <person name="Gargeya S."/>
            <person name="Fitzgerald M."/>
            <person name="Abouelleil A."/>
            <person name="Alvarado L."/>
            <person name="Chapman S.B."/>
            <person name="Gainer-Dewar J."/>
            <person name="Goldberg J."/>
            <person name="Griggs A."/>
            <person name="Gujja S."/>
            <person name="Hansen M."/>
            <person name="Howarth C."/>
            <person name="Imamovic A."/>
            <person name="Ireland A."/>
            <person name="Larimer J."/>
            <person name="McCowan C."/>
            <person name="Murphy C."/>
            <person name="Pearson M."/>
            <person name="Poon T.W."/>
            <person name="Priest M."/>
            <person name="Roberts A."/>
            <person name="Saif S."/>
            <person name="Shea T."/>
            <person name="Sykes S."/>
            <person name="Wortman J."/>
            <person name="Nusbaum C."/>
            <person name="Birren B."/>
        </authorList>
    </citation>
    <scope>NUCLEOTIDE SEQUENCE [LARGE SCALE GENOMIC DNA]</scope>
    <source>
        <strain evidence="2 3">INRA-310</strain>
    </source>
</reference>
<name>W2PA47_PHYN3</name>
<feature type="region of interest" description="Disordered" evidence="1">
    <location>
        <begin position="32"/>
        <end position="58"/>
    </location>
</feature>
<evidence type="ECO:0000313" key="2">
    <source>
        <dbReference type="EMBL" id="ETM97535.1"/>
    </source>
</evidence>
<proteinExistence type="predicted"/>
<evidence type="ECO:0000256" key="1">
    <source>
        <dbReference type="SAM" id="MobiDB-lite"/>
    </source>
</evidence>
<gene>
    <name evidence="2" type="ORF">PPTG_20241</name>
</gene>
<sequence length="160" mass="17846">MVLQPIHSPAETLSFLIPKCHFVTIPFKPMSVSSTPPPPLTPRAPRRDRVAAPSGRGTGFGADELTSFLKALEEHLPLGRDELELVLSIHIRSFSANNHTVDSLRRKFAALCRPRIPTGVFFTTNKTHCYTVQPVAVCCRFTPNHLQSPQYFTSLPVSRR</sequence>
<dbReference type="STRING" id="761204.W2PA47"/>
<reference evidence="3" key="1">
    <citation type="submission" date="2011-12" db="EMBL/GenBank/DDBJ databases">
        <authorList>
            <consortium name="The Broad Institute Genome Sequencing Platform"/>
            <person name="Russ C."/>
            <person name="Tyler B."/>
            <person name="Panabieres F."/>
            <person name="Shan W."/>
            <person name="Tripathy S."/>
            <person name="Grunwald N."/>
            <person name="Machado M."/>
            <person name="Young S.K."/>
            <person name="Zeng Q."/>
            <person name="Gargeya S."/>
            <person name="Fitzgerald M."/>
            <person name="Haas B."/>
            <person name="Abouelleil A."/>
            <person name="Alvarado L."/>
            <person name="Arachchi H.M."/>
            <person name="Berlin A."/>
            <person name="Chapman S.B."/>
            <person name="Gearin G."/>
            <person name="Goldberg J."/>
            <person name="Griggs A."/>
            <person name="Gujja S."/>
            <person name="Hansen M."/>
            <person name="Heiman D."/>
            <person name="Howarth C."/>
            <person name="Larimer J."/>
            <person name="Lui A."/>
            <person name="MacDonald P.J.P."/>
            <person name="McCowen C."/>
            <person name="Montmayeur A."/>
            <person name="Murphy C."/>
            <person name="Neiman D."/>
            <person name="Pearson M."/>
            <person name="Priest M."/>
            <person name="Roberts A."/>
            <person name="Saif S."/>
            <person name="Shea T."/>
            <person name="Sisk P."/>
            <person name="Stolte C."/>
            <person name="Sykes S."/>
            <person name="Wortman J."/>
            <person name="Nusbaum C."/>
            <person name="Birren B."/>
        </authorList>
    </citation>
    <scope>NUCLEOTIDE SEQUENCE [LARGE SCALE GENOMIC DNA]</scope>
    <source>
        <strain evidence="3">INRA-310</strain>
    </source>
</reference>
<dbReference type="RefSeq" id="XP_008917169.1">
    <property type="nucleotide sequence ID" value="XM_008918921.1"/>
</dbReference>
<dbReference type="EMBL" id="KI669936">
    <property type="protein sequence ID" value="ETM97535.1"/>
    <property type="molecule type" value="Genomic_DNA"/>
</dbReference>
<organism evidence="2 3">
    <name type="scientific">Phytophthora nicotianae (strain INRA-310)</name>
    <name type="common">Phytophthora parasitica</name>
    <dbReference type="NCBI Taxonomy" id="761204"/>
    <lineage>
        <taxon>Eukaryota</taxon>
        <taxon>Sar</taxon>
        <taxon>Stramenopiles</taxon>
        <taxon>Oomycota</taxon>
        <taxon>Peronosporomycetes</taxon>
        <taxon>Peronosporales</taxon>
        <taxon>Peronosporaceae</taxon>
        <taxon>Phytophthora</taxon>
    </lineage>
</organism>
<dbReference type="GeneID" id="20188864"/>
<evidence type="ECO:0000313" key="3">
    <source>
        <dbReference type="Proteomes" id="UP000018817"/>
    </source>
</evidence>
<protein>
    <submittedName>
        <fullName evidence="2">Uncharacterized protein</fullName>
    </submittedName>
</protein>